<evidence type="ECO:0000256" key="2">
    <source>
        <dbReference type="ARBA" id="ARBA00007639"/>
    </source>
</evidence>
<dbReference type="CDD" id="cd06309">
    <property type="entry name" value="PBP1_galactofuranose_YtfQ-like"/>
    <property type="match status" value="1"/>
</dbReference>
<feature type="region of interest" description="Disordered" evidence="4">
    <location>
        <begin position="27"/>
        <end position="53"/>
    </location>
</feature>
<dbReference type="PANTHER" id="PTHR46847">
    <property type="entry name" value="D-ALLOSE-BINDING PERIPLASMIC PROTEIN-RELATED"/>
    <property type="match status" value="1"/>
</dbReference>
<organism evidence="6 7">
    <name type="scientific">Sorangium cellulosum</name>
    <name type="common">Polyangium cellulosum</name>
    <dbReference type="NCBI Taxonomy" id="56"/>
    <lineage>
        <taxon>Bacteria</taxon>
        <taxon>Pseudomonadati</taxon>
        <taxon>Myxococcota</taxon>
        <taxon>Polyangia</taxon>
        <taxon>Polyangiales</taxon>
        <taxon>Polyangiaceae</taxon>
        <taxon>Sorangium</taxon>
    </lineage>
</organism>
<comment type="similarity">
    <text evidence="2">Belongs to the bacterial solute-binding protein 2 family.</text>
</comment>
<dbReference type="PROSITE" id="PS51257">
    <property type="entry name" value="PROKAR_LIPOPROTEIN"/>
    <property type="match status" value="1"/>
</dbReference>
<proteinExistence type="inferred from homology"/>
<dbReference type="Proteomes" id="UP000075604">
    <property type="component" value="Unassembled WGS sequence"/>
</dbReference>
<evidence type="ECO:0000259" key="5">
    <source>
        <dbReference type="Pfam" id="PF13407"/>
    </source>
</evidence>
<dbReference type="InterPro" id="IPR025997">
    <property type="entry name" value="SBP_2_dom"/>
</dbReference>
<dbReference type="GO" id="GO:0030246">
    <property type="term" value="F:carbohydrate binding"/>
    <property type="evidence" value="ECO:0007669"/>
    <property type="project" value="UniProtKB-ARBA"/>
</dbReference>
<comment type="caution">
    <text evidence="6">The sequence shown here is derived from an EMBL/GenBank/DDBJ whole genome shotgun (WGS) entry which is preliminary data.</text>
</comment>
<dbReference type="EMBL" id="JELX01001878">
    <property type="protein sequence ID" value="KYF57339.1"/>
    <property type="molecule type" value="Genomic_DNA"/>
</dbReference>
<sequence length="342" mass="36298">MHRQNHVSRRALLAILGALSIGAGCSRGESEADSAAPKPASGTEPAGKKPKKLSEIVVGFSQTGAESSWRIAHSKSIQEEAEKRGVQLLFADGQNVHNNQVNAVNGFITKGVDVIVIAPQESVGWKPTLKEAKRAGIPVVLTSRGVDAEEDLYATVMVADFVWEGRQAGEWLAKQTNGKARIIELVGTPAADVAVMRKAGFAEAIAKHPDMKVIASQSGDFTRTKGKAVMETLLSAHKGEINAVYAHNDDMALGAIQAIQAAGLKPGQDIVVVSVDAVKPAFEAMMEGKLNATVECNPLHGPLLFDTIEKIARGEAVPKRTVVPGQVFEREQAATVIGSRAY</sequence>
<comment type="subcellular location">
    <subcellularLocation>
        <location evidence="1">Cell envelope</location>
    </subcellularLocation>
</comment>
<dbReference type="InterPro" id="IPR028082">
    <property type="entry name" value="Peripla_BP_I"/>
</dbReference>
<accession>A0A150PNS6</accession>
<dbReference type="SUPFAM" id="SSF53822">
    <property type="entry name" value="Periplasmic binding protein-like I"/>
    <property type="match status" value="1"/>
</dbReference>
<dbReference type="GO" id="GO:0030313">
    <property type="term" value="C:cell envelope"/>
    <property type="evidence" value="ECO:0007669"/>
    <property type="project" value="UniProtKB-SubCell"/>
</dbReference>
<protein>
    <submittedName>
        <fullName evidence="6">LacI family transcriptional regulator</fullName>
    </submittedName>
</protein>
<evidence type="ECO:0000256" key="3">
    <source>
        <dbReference type="ARBA" id="ARBA00022729"/>
    </source>
</evidence>
<dbReference type="PANTHER" id="PTHR46847:SF3">
    <property type="entry name" value="GALACTOFURANOSE-BINDING PROTEIN YTFQ"/>
    <property type="match status" value="1"/>
</dbReference>
<dbReference type="Pfam" id="PF13407">
    <property type="entry name" value="Peripla_BP_4"/>
    <property type="match status" value="1"/>
</dbReference>
<reference evidence="6 7" key="1">
    <citation type="submission" date="2014-02" db="EMBL/GenBank/DDBJ databases">
        <title>The small core and large imbalanced accessory genome model reveals a collaborative survival strategy of Sorangium cellulosum strains in nature.</title>
        <authorList>
            <person name="Han K."/>
            <person name="Peng R."/>
            <person name="Blom J."/>
            <person name="Li Y.-Z."/>
        </authorList>
    </citation>
    <scope>NUCLEOTIDE SEQUENCE [LARGE SCALE GENOMIC DNA]</scope>
    <source>
        <strain evidence="6 7">So0157-18</strain>
    </source>
</reference>
<name>A0A150PNS6_SORCE</name>
<evidence type="ECO:0000313" key="7">
    <source>
        <dbReference type="Proteomes" id="UP000075604"/>
    </source>
</evidence>
<keyword evidence="3" id="KW-0732">Signal</keyword>
<evidence type="ECO:0000256" key="4">
    <source>
        <dbReference type="SAM" id="MobiDB-lite"/>
    </source>
</evidence>
<evidence type="ECO:0000313" key="6">
    <source>
        <dbReference type="EMBL" id="KYF57339.1"/>
    </source>
</evidence>
<gene>
    <name evidence="6" type="ORF">BE04_10110</name>
</gene>
<dbReference type="Gene3D" id="3.40.50.2300">
    <property type="match status" value="2"/>
</dbReference>
<evidence type="ECO:0000256" key="1">
    <source>
        <dbReference type="ARBA" id="ARBA00004196"/>
    </source>
</evidence>
<dbReference type="AlphaFoldDB" id="A0A150PNS6"/>
<feature type="domain" description="Periplasmic binding protein" evidence="5">
    <location>
        <begin position="58"/>
        <end position="295"/>
    </location>
</feature>